<proteinExistence type="inferred from homology"/>
<protein>
    <recommendedName>
        <fullName evidence="3">Aminotransferase class V domain-containing protein</fullName>
    </recommendedName>
</protein>
<dbReference type="Gene3D" id="3.40.640.10">
    <property type="entry name" value="Type I PLP-dependent aspartate aminotransferase-like (Major domain)"/>
    <property type="match status" value="1"/>
</dbReference>
<dbReference type="Pfam" id="PF00266">
    <property type="entry name" value="Aminotran_5"/>
    <property type="match status" value="1"/>
</dbReference>
<comment type="similarity">
    <text evidence="2">Belongs to the class-V pyridoxal-phosphate-dependent aminotransferase family. NifS/IscS subfamily.</text>
</comment>
<dbReference type="InterPro" id="IPR015424">
    <property type="entry name" value="PyrdxlP-dep_Trfase"/>
</dbReference>
<evidence type="ECO:0000256" key="1">
    <source>
        <dbReference type="ARBA" id="ARBA00001933"/>
    </source>
</evidence>
<evidence type="ECO:0000256" key="2">
    <source>
        <dbReference type="ARBA" id="ARBA00006490"/>
    </source>
</evidence>
<evidence type="ECO:0000259" key="3">
    <source>
        <dbReference type="Pfam" id="PF00266"/>
    </source>
</evidence>
<feature type="non-terminal residue" evidence="4">
    <location>
        <position position="1"/>
    </location>
</feature>
<dbReference type="GO" id="GO:0016226">
    <property type="term" value="P:iron-sulfur cluster assembly"/>
    <property type="evidence" value="ECO:0007669"/>
    <property type="project" value="TreeGrafter"/>
</dbReference>
<feature type="domain" description="Aminotransferase class V" evidence="3">
    <location>
        <begin position="60"/>
        <end position="222"/>
    </location>
</feature>
<keyword evidence="5" id="KW-1185">Reference proteome</keyword>
<name>A0AA38LPR5_TAXCH</name>
<dbReference type="GO" id="GO:0005739">
    <property type="term" value="C:mitochondrion"/>
    <property type="evidence" value="ECO:0007669"/>
    <property type="project" value="TreeGrafter"/>
</dbReference>
<dbReference type="InterPro" id="IPR000192">
    <property type="entry name" value="Aminotrans_V_dom"/>
</dbReference>
<comment type="caution">
    <text evidence="4">The sequence shown here is derived from an EMBL/GenBank/DDBJ whole genome shotgun (WGS) entry which is preliminary data.</text>
</comment>
<accession>A0AA38LPR5</accession>
<evidence type="ECO:0000313" key="5">
    <source>
        <dbReference type="Proteomes" id="UP000824469"/>
    </source>
</evidence>
<dbReference type="InterPro" id="IPR015422">
    <property type="entry name" value="PyrdxlP-dep_Trfase_small"/>
</dbReference>
<comment type="cofactor">
    <cofactor evidence="1">
        <name>pyridoxal 5'-phosphate</name>
        <dbReference type="ChEBI" id="CHEBI:597326"/>
    </cofactor>
</comment>
<evidence type="ECO:0000313" key="4">
    <source>
        <dbReference type="EMBL" id="KAH9331339.1"/>
    </source>
</evidence>
<dbReference type="GO" id="GO:0005829">
    <property type="term" value="C:cytosol"/>
    <property type="evidence" value="ECO:0007669"/>
    <property type="project" value="TreeGrafter"/>
</dbReference>
<dbReference type="Proteomes" id="UP000824469">
    <property type="component" value="Unassembled WGS sequence"/>
</dbReference>
<dbReference type="AlphaFoldDB" id="A0AA38LPR5"/>
<dbReference type="PANTHER" id="PTHR11601:SF34">
    <property type="entry name" value="CYSTEINE DESULFURASE"/>
    <property type="match status" value="1"/>
</dbReference>
<reference evidence="4 5" key="1">
    <citation type="journal article" date="2021" name="Nat. Plants">
        <title>The Taxus genome provides insights into paclitaxel biosynthesis.</title>
        <authorList>
            <person name="Xiong X."/>
            <person name="Gou J."/>
            <person name="Liao Q."/>
            <person name="Li Y."/>
            <person name="Zhou Q."/>
            <person name="Bi G."/>
            <person name="Li C."/>
            <person name="Du R."/>
            <person name="Wang X."/>
            <person name="Sun T."/>
            <person name="Guo L."/>
            <person name="Liang H."/>
            <person name="Lu P."/>
            <person name="Wu Y."/>
            <person name="Zhang Z."/>
            <person name="Ro D.K."/>
            <person name="Shang Y."/>
            <person name="Huang S."/>
            <person name="Yan J."/>
        </authorList>
    </citation>
    <scope>NUCLEOTIDE SEQUENCE [LARGE SCALE GENOMIC DNA]</scope>
    <source>
        <strain evidence="4">Ta-2019</strain>
    </source>
</reference>
<dbReference type="PANTHER" id="PTHR11601">
    <property type="entry name" value="CYSTEINE DESULFURYLASE FAMILY MEMBER"/>
    <property type="match status" value="1"/>
</dbReference>
<sequence length="222" mass="24629">MASRFLNRALMRQAVKTLTKPSQIRKQSTAAVAVVTPLEETSVEGGIIMKGVKIAGRPLYLDMQATSPVDPRVLDAMLPYYMHRYGNPHSRTHLFGWESDSAVEKAREQVAGLIGASPKEIIFTSGATESNNISIKGVMHFYRDKKKHVITTQTEHKCVLDSCRHLQQEGFEVTYLPVKKDGLIDLDQLRAAIRPDTGLISIMTVNNEIGVIQPVVEIGEIC</sequence>
<dbReference type="InterPro" id="IPR015421">
    <property type="entry name" value="PyrdxlP-dep_Trfase_major"/>
</dbReference>
<gene>
    <name evidence="4" type="ORF">KI387_003447</name>
</gene>
<organism evidence="4 5">
    <name type="scientific">Taxus chinensis</name>
    <name type="common">Chinese yew</name>
    <name type="synonym">Taxus wallichiana var. chinensis</name>
    <dbReference type="NCBI Taxonomy" id="29808"/>
    <lineage>
        <taxon>Eukaryota</taxon>
        <taxon>Viridiplantae</taxon>
        <taxon>Streptophyta</taxon>
        <taxon>Embryophyta</taxon>
        <taxon>Tracheophyta</taxon>
        <taxon>Spermatophyta</taxon>
        <taxon>Pinopsida</taxon>
        <taxon>Pinidae</taxon>
        <taxon>Conifers II</taxon>
        <taxon>Cupressales</taxon>
        <taxon>Taxaceae</taxon>
        <taxon>Taxus</taxon>
    </lineage>
</organism>
<dbReference type="GO" id="GO:0031071">
    <property type="term" value="F:cysteine desulfurase activity"/>
    <property type="evidence" value="ECO:0007669"/>
    <property type="project" value="TreeGrafter"/>
</dbReference>
<dbReference type="Gene3D" id="3.90.1150.10">
    <property type="entry name" value="Aspartate Aminotransferase, domain 1"/>
    <property type="match status" value="1"/>
</dbReference>
<dbReference type="SUPFAM" id="SSF53383">
    <property type="entry name" value="PLP-dependent transferases"/>
    <property type="match status" value="1"/>
</dbReference>
<dbReference type="EMBL" id="JAHRHJ020000001">
    <property type="protein sequence ID" value="KAH9331339.1"/>
    <property type="molecule type" value="Genomic_DNA"/>
</dbReference>